<dbReference type="EMBL" id="HBGS01055624">
    <property type="protein sequence ID" value="CAD9476974.1"/>
    <property type="molecule type" value="Transcribed_RNA"/>
</dbReference>
<evidence type="ECO:0000256" key="1">
    <source>
        <dbReference type="ARBA" id="ARBA00004141"/>
    </source>
</evidence>
<name>A0A7S2H0Y7_9STRA</name>
<feature type="transmembrane region" description="Helical" evidence="7">
    <location>
        <begin position="66"/>
        <end position="85"/>
    </location>
</feature>
<feature type="transmembrane region" description="Helical" evidence="7">
    <location>
        <begin position="97"/>
        <end position="117"/>
    </location>
</feature>
<feature type="transmembrane region" description="Helical" evidence="7">
    <location>
        <begin position="471"/>
        <end position="493"/>
    </location>
</feature>
<dbReference type="InterPro" id="IPR036259">
    <property type="entry name" value="MFS_trans_sf"/>
</dbReference>
<feature type="transmembrane region" description="Helical" evidence="7">
    <location>
        <begin position="280"/>
        <end position="298"/>
    </location>
</feature>
<evidence type="ECO:0000256" key="5">
    <source>
        <dbReference type="ARBA" id="ARBA00022989"/>
    </source>
</evidence>
<evidence type="ECO:0000313" key="8">
    <source>
        <dbReference type="EMBL" id="CAD9476974.1"/>
    </source>
</evidence>
<protein>
    <recommendedName>
        <fullName evidence="9">Major facilitator superfamily (MFS) profile domain-containing protein</fullName>
    </recommendedName>
</protein>
<feature type="transmembrane region" description="Helical" evidence="7">
    <location>
        <begin position="354"/>
        <end position="372"/>
    </location>
</feature>
<dbReference type="InterPro" id="IPR039309">
    <property type="entry name" value="BT1"/>
</dbReference>
<dbReference type="Gene3D" id="1.20.1250.20">
    <property type="entry name" value="MFS general substrate transporter like domains"/>
    <property type="match status" value="1"/>
</dbReference>
<accession>A0A7S2H0Y7</accession>
<feature type="transmembrane region" description="Helical" evidence="7">
    <location>
        <begin position="35"/>
        <end position="54"/>
    </location>
</feature>
<keyword evidence="4 7" id="KW-0812">Transmembrane</keyword>
<evidence type="ECO:0000256" key="2">
    <source>
        <dbReference type="ARBA" id="ARBA00007015"/>
    </source>
</evidence>
<evidence type="ECO:0000256" key="3">
    <source>
        <dbReference type="ARBA" id="ARBA00022448"/>
    </source>
</evidence>
<keyword evidence="3" id="KW-0813">Transport</keyword>
<evidence type="ECO:0000256" key="6">
    <source>
        <dbReference type="ARBA" id="ARBA00023136"/>
    </source>
</evidence>
<evidence type="ECO:0000256" key="7">
    <source>
        <dbReference type="SAM" id="Phobius"/>
    </source>
</evidence>
<dbReference type="SUPFAM" id="SSF103473">
    <property type="entry name" value="MFS general substrate transporter"/>
    <property type="match status" value="1"/>
</dbReference>
<sequence>MSEKYERIQLTDGEDKGQDVTNLYWTGNMAIAMSYWNVGIALSFLSTPVSYYLVDNLEADSAMVNTYSAITYLPWCLKIFFGILSDVYPMFGWHRRPWFFLGWGIFMVSNLALTIMGTPGTSALLLLSFSQTMGLLLSDTVADAMIVEATEFEAEENKGRMRTQGYLIRSAGMIIGGLMGSCLYNQSEWGWGLDIGQCFMTQALVPFITLCPFWWKLHEIKYQGKIKGFGDMFEECFEFIVKDAVWVPCMYLYLYNFCSISNPSWVNFLFDGLGFTDFEYGMLATFGYGLGCVGLWAYDKVFFNHGWRNLYLWTTCLTAFFSVLQLCLCYGYTFGMSDFIFATGDNSLTSAVQYIVFMPMCIMFLSMIPNGAEGTLYALITTWQNVAYEVGYDIGTLFECFIPVSNTDLIDGNYAGVIKLTYLCSALQIVPVFFIYFKLNVNGMDVACLPNSVVECQAQLNPENKTYWASVSFHFILIASIVVSSAQCIYVIYVPDAC</sequence>
<keyword evidence="5 7" id="KW-1133">Transmembrane helix</keyword>
<feature type="transmembrane region" description="Helical" evidence="7">
    <location>
        <begin position="236"/>
        <end position="255"/>
    </location>
</feature>
<dbReference type="PANTHER" id="PTHR31585:SF5">
    <property type="entry name" value="RNA-BINDING S4 DOMAIN-CONTAINING PROTEIN"/>
    <property type="match status" value="1"/>
</dbReference>
<reference evidence="8" key="1">
    <citation type="submission" date="2021-01" db="EMBL/GenBank/DDBJ databases">
        <authorList>
            <person name="Corre E."/>
            <person name="Pelletier E."/>
            <person name="Niang G."/>
            <person name="Scheremetjew M."/>
            <person name="Finn R."/>
            <person name="Kale V."/>
            <person name="Holt S."/>
            <person name="Cochrane G."/>
            <person name="Meng A."/>
            <person name="Brown T."/>
            <person name="Cohen L."/>
        </authorList>
    </citation>
    <scope>NUCLEOTIDE SEQUENCE</scope>
    <source>
        <strain evidence="8">CCMP1381</strain>
    </source>
</reference>
<dbReference type="PANTHER" id="PTHR31585">
    <property type="entry name" value="FOLATE-BIOPTERIN TRANSPORTER 1, CHLOROPLASTIC"/>
    <property type="match status" value="1"/>
</dbReference>
<evidence type="ECO:0000256" key="4">
    <source>
        <dbReference type="ARBA" id="ARBA00022692"/>
    </source>
</evidence>
<proteinExistence type="inferred from homology"/>
<organism evidence="8">
    <name type="scientific">Octactis speculum</name>
    <dbReference type="NCBI Taxonomy" id="3111310"/>
    <lineage>
        <taxon>Eukaryota</taxon>
        <taxon>Sar</taxon>
        <taxon>Stramenopiles</taxon>
        <taxon>Ochrophyta</taxon>
        <taxon>Dictyochophyceae</taxon>
        <taxon>Dictyochales</taxon>
        <taxon>Dictyochaceae</taxon>
        <taxon>Octactis</taxon>
    </lineage>
</organism>
<dbReference type="GO" id="GO:0016020">
    <property type="term" value="C:membrane"/>
    <property type="evidence" value="ECO:0007669"/>
    <property type="project" value="UniProtKB-SubCell"/>
</dbReference>
<feature type="transmembrane region" description="Helical" evidence="7">
    <location>
        <begin position="199"/>
        <end position="215"/>
    </location>
</feature>
<gene>
    <name evidence="8" type="ORF">DSPE1174_LOCUS28877</name>
</gene>
<feature type="transmembrane region" description="Helical" evidence="7">
    <location>
        <begin position="420"/>
        <end position="437"/>
    </location>
</feature>
<comment type="similarity">
    <text evidence="2">Belongs to the major facilitator superfamily. Folate-biopterin transporter (TC 2.A.71) family.</text>
</comment>
<comment type="subcellular location">
    <subcellularLocation>
        <location evidence="1">Membrane</location>
        <topology evidence="1">Multi-pass membrane protein</topology>
    </subcellularLocation>
</comment>
<keyword evidence="6 7" id="KW-0472">Membrane</keyword>
<dbReference type="AlphaFoldDB" id="A0A7S2H0Y7"/>
<feature type="transmembrane region" description="Helical" evidence="7">
    <location>
        <begin position="310"/>
        <end position="334"/>
    </location>
</feature>
<evidence type="ECO:0008006" key="9">
    <source>
        <dbReference type="Google" id="ProtNLM"/>
    </source>
</evidence>
<dbReference type="Pfam" id="PF03092">
    <property type="entry name" value="BT1"/>
    <property type="match status" value="1"/>
</dbReference>